<gene>
    <name evidence="1" type="ORF">U9M48_039444</name>
</gene>
<dbReference type="Proteomes" id="UP001341281">
    <property type="component" value="Chromosome 09"/>
</dbReference>
<dbReference type="AlphaFoldDB" id="A0AAQ3UK35"/>
<protein>
    <submittedName>
        <fullName evidence="1">Uncharacterized protein</fullName>
    </submittedName>
</protein>
<evidence type="ECO:0000313" key="1">
    <source>
        <dbReference type="EMBL" id="WVZ93466.1"/>
    </source>
</evidence>
<dbReference type="PANTHER" id="PTHR36617:SF15">
    <property type="entry name" value="REVERSE TRANSCRIPTASE ZINC-BINDING DOMAIN-CONTAINING PROTEIN"/>
    <property type="match status" value="1"/>
</dbReference>
<reference evidence="1 2" key="1">
    <citation type="submission" date="2024-02" db="EMBL/GenBank/DDBJ databases">
        <title>High-quality chromosome-scale genome assembly of Pensacola bahiagrass (Paspalum notatum Flugge var. saurae).</title>
        <authorList>
            <person name="Vega J.M."/>
            <person name="Podio M."/>
            <person name="Orjuela J."/>
            <person name="Siena L.A."/>
            <person name="Pessino S.C."/>
            <person name="Combes M.C."/>
            <person name="Mariac C."/>
            <person name="Albertini E."/>
            <person name="Pupilli F."/>
            <person name="Ortiz J.P.A."/>
            <person name="Leblanc O."/>
        </authorList>
    </citation>
    <scope>NUCLEOTIDE SEQUENCE [LARGE SCALE GENOMIC DNA]</scope>
    <source>
        <strain evidence="1">R1</strain>
        <tissue evidence="1">Leaf</tissue>
    </source>
</reference>
<keyword evidence="2" id="KW-1185">Reference proteome</keyword>
<name>A0AAQ3UK35_PASNO</name>
<dbReference type="PANTHER" id="PTHR36617">
    <property type="entry name" value="PROTEIN, PUTATIVE-RELATED"/>
    <property type="match status" value="1"/>
</dbReference>
<dbReference type="EMBL" id="CP144753">
    <property type="protein sequence ID" value="WVZ93466.1"/>
    <property type="molecule type" value="Genomic_DNA"/>
</dbReference>
<feature type="non-terminal residue" evidence="1">
    <location>
        <position position="246"/>
    </location>
</feature>
<organism evidence="1 2">
    <name type="scientific">Paspalum notatum var. saurae</name>
    <dbReference type="NCBI Taxonomy" id="547442"/>
    <lineage>
        <taxon>Eukaryota</taxon>
        <taxon>Viridiplantae</taxon>
        <taxon>Streptophyta</taxon>
        <taxon>Embryophyta</taxon>
        <taxon>Tracheophyta</taxon>
        <taxon>Spermatophyta</taxon>
        <taxon>Magnoliopsida</taxon>
        <taxon>Liliopsida</taxon>
        <taxon>Poales</taxon>
        <taxon>Poaceae</taxon>
        <taxon>PACMAD clade</taxon>
        <taxon>Panicoideae</taxon>
        <taxon>Andropogonodae</taxon>
        <taxon>Paspaleae</taxon>
        <taxon>Paspalinae</taxon>
        <taxon>Paspalum</taxon>
    </lineage>
</organism>
<sequence>MSTIKLHAGVIEIIDKAQKQCLWRGIDEHKRNGNLVAWDLVQKAKNKGGLGVINLKIQNEGLLVKQLHKFYSRAEVPWVQLIWESYYDNCVPRASRPVGSFWWKDVLSFHSSYREEASCKIGNGSSVLFWQDSWLGGILQDKFPALADFASDIHASVKDIQEPNDLAAIYLLPLSAQAYIELQELESLLNESQFNIHEADEWSFPGAANQFSVSRYYKHKHDHIQDQYKRHVAPKTFVSLARQELC</sequence>
<proteinExistence type="predicted"/>
<evidence type="ECO:0000313" key="2">
    <source>
        <dbReference type="Proteomes" id="UP001341281"/>
    </source>
</evidence>
<accession>A0AAQ3UK35</accession>